<dbReference type="Proteomes" id="UP000504610">
    <property type="component" value="Chromosome 9"/>
</dbReference>
<sequence>MRISKQMFLRRAARRRGVQAPVVPVPPANHVALADPTVGPVVQVDHAFAGGGSASEVADVDPVVTADPMVPAEVDPMDPVEVFDDPVVPRIGSATEGCNSGMIGLKVPFGTYGNTFRFYPCSDCVITGGINYLLRGDEDYRYVPDDDCVLFPHGGLVSLVQGRVFVTFPPFKVYNHCIVSIPVGGYVQFFTEPGDQFEYDSDDGFSSDEEEALGAWVEENMGFTDEEEAMEAWVDEDMGL</sequence>
<gene>
    <name evidence="2" type="primary">LOC108825693</name>
    <name evidence="3" type="synonym">LOC130507336</name>
</gene>
<keyword evidence="1" id="KW-1185">Reference proteome</keyword>
<proteinExistence type="predicted"/>
<protein>
    <submittedName>
        <fullName evidence="2">Uncharacterized protein LOC108825693</fullName>
    </submittedName>
    <submittedName>
        <fullName evidence="3">Uncharacterized protein LOC130507336</fullName>
    </submittedName>
</protein>
<dbReference type="KEGG" id="rsz:108825693"/>
<evidence type="ECO:0000313" key="3">
    <source>
        <dbReference type="RefSeq" id="XP_056858028.1"/>
    </source>
</evidence>
<reference evidence="2 3" key="2">
    <citation type="submission" date="2025-04" db="UniProtKB">
        <authorList>
            <consortium name="RefSeq"/>
        </authorList>
    </citation>
    <scope>IDENTIFICATION</scope>
    <source>
        <tissue evidence="2 3">Leaf</tissue>
    </source>
</reference>
<evidence type="ECO:0000313" key="1">
    <source>
        <dbReference type="Proteomes" id="UP000504610"/>
    </source>
</evidence>
<evidence type="ECO:0000313" key="2">
    <source>
        <dbReference type="RefSeq" id="XP_018454535.2"/>
    </source>
</evidence>
<dbReference type="RefSeq" id="XP_018454535.2">
    <property type="nucleotide sequence ID" value="XM_018599033.2"/>
</dbReference>
<name>A0A6J0L2Z6_RAPSA</name>
<accession>A0A6J0L2Z6</accession>
<organism evidence="1 2">
    <name type="scientific">Raphanus sativus</name>
    <name type="common">Radish</name>
    <name type="synonym">Raphanus raphanistrum var. sativus</name>
    <dbReference type="NCBI Taxonomy" id="3726"/>
    <lineage>
        <taxon>Eukaryota</taxon>
        <taxon>Viridiplantae</taxon>
        <taxon>Streptophyta</taxon>
        <taxon>Embryophyta</taxon>
        <taxon>Tracheophyta</taxon>
        <taxon>Spermatophyta</taxon>
        <taxon>Magnoliopsida</taxon>
        <taxon>eudicotyledons</taxon>
        <taxon>Gunneridae</taxon>
        <taxon>Pentapetalae</taxon>
        <taxon>rosids</taxon>
        <taxon>malvids</taxon>
        <taxon>Brassicales</taxon>
        <taxon>Brassicaceae</taxon>
        <taxon>Brassiceae</taxon>
        <taxon>Raphanus</taxon>
    </lineage>
</organism>
<dbReference type="RefSeq" id="XP_056858028.1">
    <property type="nucleotide sequence ID" value="XM_057002048.1"/>
</dbReference>
<reference evidence="1" key="1">
    <citation type="journal article" date="2019" name="Database">
        <title>The radish genome database (RadishGD): an integrated information resource for radish genomics.</title>
        <authorList>
            <person name="Yu H.J."/>
            <person name="Baek S."/>
            <person name="Lee Y.J."/>
            <person name="Cho A."/>
            <person name="Mun J.H."/>
        </authorList>
    </citation>
    <scope>NUCLEOTIDE SEQUENCE [LARGE SCALE GENOMIC DNA]</scope>
    <source>
        <strain evidence="1">cv. WK10039</strain>
    </source>
</reference>
<dbReference type="AlphaFoldDB" id="A0A6J0L2Z6"/>
<dbReference type="KEGG" id="rsz:130507336"/>
<dbReference type="GeneID" id="108825693"/>